<gene>
    <name evidence="4" type="ORF">OG398_19690</name>
</gene>
<feature type="chain" id="PRO_5043816220" evidence="2">
    <location>
        <begin position="30"/>
        <end position="238"/>
    </location>
</feature>
<feature type="compositionally biased region" description="Gly residues" evidence="1">
    <location>
        <begin position="78"/>
        <end position="87"/>
    </location>
</feature>
<dbReference type="PROSITE" id="PS51257">
    <property type="entry name" value="PROKAR_LIPOPROTEIN"/>
    <property type="match status" value="1"/>
</dbReference>
<dbReference type="Pfam" id="PF14016">
    <property type="entry name" value="DUF4232"/>
    <property type="match status" value="1"/>
</dbReference>
<dbReference type="EMBL" id="CP108313">
    <property type="protein sequence ID" value="WTW70326.1"/>
    <property type="molecule type" value="Genomic_DNA"/>
</dbReference>
<proteinExistence type="predicted"/>
<evidence type="ECO:0000256" key="1">
    <source>
        <dbReference type="SAM" id="MobiDB-lite"/>
    </source>
</evidence>
<sequence length="238" mass="23807">MSAFRTRGRATALAATTTAVLALALTACGGSDNGTGTRSEGPANNSAPASAAKSTTDSGSAAAKTSVAAKGTTTGAKGTTGGTGSSTGGAAKSATGSASVPLCTTKDVRISAAAQDGPPYTHIVLTAKNTSGHRCEMKGFPEIQFLESHKQNIPSVAKSKPATRIVLDAGAPAYALVKLSNGGVDEDVEPVTAFAVWLQGGSGQAAVRAPRAEGIAVDPAVYRTGYWTYELRNGADDF</sequence>
<feature type="domain" description="DUF4232" evidence="3">
    <location>
        <begin position="103"/>
        <end position="227"/>
    </location>
</feature>
<dbReference type="InterPro" id="IPR025326">
    <property type="entry name" value="DUF4232"/>
</dbReference>
<dbReference type="AlphaFoldDB" id="A0AAU2VRX4"/>
<reference evidence="4" key="1">
    <citation type="submission" date="2022-10" db="EMBL/GenBank/DDBJ databases">
        <title>The complete genomes of actinobacterial strains from the NBC collection.</title>
        <authorList>
            <person name="Joergensen T.S."/>
            <person name="Alvarez Arevalo M."/>
            <person name="Sterndorff E.B."/>
            <person name="Faurdal D."/>
            <person name="Vuksanovic O."/>
            <person name="Mourched A.-S."/>
            <person name="Charusanti P."/>
            <person name="Shaw S."/>
            <person name="Blin K."/>
            <person name="Weber T."/>
        </authorList>
    </citation>
    <scope>NUCLEOTIDE SEQUENCE</scope>
    <source>
        <strain evidence="4">NBC_00008</strain>
    </source>
</reference>
<protein>
    <submittedName>
        <fullName evidence="4">DUF4232 domain-containing protein</fullName>
    </submittedName>
</protein>
<keyword evidence="2" id="KW-0732">Signal</keyword>
<feature type="compositionally biased region" description="Low complexity" evidence="1">
    <location>
        <begin position="88"/>
        <end position="97"/>
    </location>
</feature>
<accession>A0AAU2VRX4</accession>
<evidence type="ECO:0000313" key="4">
    <source>
        <dbReference type="EMBL" id="WTW70326.1"/>
    </source>
</evidence>
<feature type="compositionally biased region" description="Low complexity" evidence="1">
    <location>
        <begin position="42"/>
        <end position="77"/>
    </location>
</feature>
<organism evidence="4">
    <name type="scientific">Streptomyces sp. NBC_00008</name>
    <dbReference type="NCBI Taxonomy" id="2903610"/>
    <lineage>
        <taxon>Bacteria</taxon>
        <taxon>Bacillati</taxon>
        <taxon>Actinomycetota</taxon>
        <taxon>Actinomycetes</taxon>
        <taxon>Kitasatosporales</taxon>
        <taxon>Streptomycetaceae</taxon>
        <taxon>Streptomyces</taxon>
    </lineage>
</organism>
<evidence type="ECO:0000256" key="2">
    <source>
        <dbReference type="SAM" id="SignalP"/>
    </source>
</evidence>
<evidence type="ECO:0000259" key="3">
    <source>
        <dbReference type="Pfam" id="PF14016"/>
    </source>
</evidence>
<name>A0AAU2VRX4_9ACTN</name>
<feature type="region of interest" description="Disordered" evidence="1">
    <location>
        <begin position="34"/>
        <end position="97"/>
    </location>
</feature>
<feature type="signal peptide" evidence="2">
    <location>
        <begin position="1"/>
        <end position="29"/>
    </location>
</feature>